<evidence type="ECO:0000256" key="1">
    <source>
        <dbReference type="SAM" id="MobiDB-lite"/>
    </source>
</evidence>
<keyword evidence="3" id="KW-1185">Reference proteome</keyword>
<dbReference type="EMBL" id="JAAAUY010001762">
    <property type="protein sequence ID" value="KAF9319418.1"/>
    <property type="molecule type" value="Genomic_DNA"/>
</dbReference>
<evidence type="ECO:0000313" key="2">
    <source>
        <dbReference type="EMBL" id="KAF9319418.1"/>
    </source>
</evidence>
<proteinExistence type="predicted"/>
<reference evidence="2" key="1">
    <citation type="journal article" date="2020" name="Fungal Divers.">
        <title>Resolving the Mortierellaceae phylogeny through synthesis of multi-gene phylogenetics and phylogenomics.</title>
        <authorList>
            <person name="Vandepol N."/>
            <person name="Liber J."/>
            <person name="Desiro A."/>
            <person name="Na H."/>
            <person name="Kennedy M."/>
            <person name="Barry K."/>
            <person name="Grigoriev I.V."/>
            <person name="Miller A.N."/>
            <person name="O'Donnell K."/>
            <person name="Stajich J.E."/>
            <person name="Bonito G."/>
        </authorList>
    </citation>
    <scope>NUCLEOTIDE SEQUENCE</scope>
    <source>
        <strain evidence="2">NVP1</strain>
    </source>
</reference>
<dbReference type="Proteomes" id="UP000696485">
    <property type="component" value="Unassembled WGS sequence"/>
</dbReference>
<comment type="caution">
    <text evidence="2">The sequence shown here is derived from an EMBL/GenBank/DDBJ whole genome shotgun (WGS) entry which is preliminary data.</text>
</comment>
<accession>A0A9P5VGE7</accession>
<name>A0A9P5VGE7_9FUNG</name>
<sequence>GSLPMPLKCMTPLQMTLSTQTMSTRNWVKKRSHSSTPFTSWPPMTPPSSVSCTRTSTSGRWNSQPPNPRTMPSSPWKIWPN</sequence>
<gene>
    <name evidence="2" type="ORF">BG006_002990</name>
</gene>
<feature type="region of interest" description="Disordered" evidence="1">
    <location>
        <begin position="22"/>
        <end position="81"/>
    </location>
</feature>
<dbReference type="AlphaFoldDB" id="A0A9P5VGE7"/>
<protein>
    <submittedName>
        <fullName evidence="2">Uncharacterized protein</fullName>
    </submittedName>
</protein>
<feature type="compositionally biased region" description="Polar residues" evidence="1">
    <location>
        <begin position="47"/>
        <end position="64"/>
    </location>
</feature>
<organism evidence="2 3">
    <name type="scientific">Podila minutissima</name>
    <dbReference type="NCBI Taxonomy" id="64525"/>
    <lineage>
        <taxon>Eukaryota</taxon>
        <taxon>Fungi</taxon>
        <taxon>Fungi incertae sedis</taxon>
        <taxon>Mucoromycota</taxon>
        <taxon>Mortierellomycotina</taxon>
        <taxon>Mortierellomycetes</taxon>
        <taxon>Mortierellales</taxon>
        <taxon>Mortierellaceae</taxon>
        <taxon>Podila</taxon>
    </lineage>
</organism>
<feature type="non-terminal residue" evidence="2">
    <location>
        <position position="81"/>
    </location>
</feature>
<evidence type="ECO:0000313" key="3">
    <source>
        <dbReference type="Proteomes" id="UP000696485"/>
    </source>
</evidence>
<feature type="non-terminal residue" evidence="2">
    <location>
        <position position="1"/>
    </location>
</feature>